<dbReference type="RefSeq" id="WP_211925716.1">
    <property type="nucleotide sequence ID" value="NZ_JAGQFT020000014.1"/>
</dbReference>
<keyword evidence="11" id="KW-1185">Reference proteome</keyword>
<accession>A0A8J7VRH8</accession>
<evidence type="ECO:0000313" key="10">
    <source>
        <dbReference type="EMBL" id="MBS7458812.1"/>
    </source>
</evidence>
<dbReference type="Proteomes" id="UP000675747">
    <property type="component" value="Unassembled WGS sequence"/>
</dbReference>
<keyword evidence="2 8" id="KW-0732">Signal</keyword>
<evidence type="ECO:0000313" key="9">
    <source>
        <dbReference type="EMBL" id="MBR0561750.1"/>
    </source>
</evidence>
<protein>
    <recommendedName>
        <fullName evidence="12">Lipoprotein</fullName>
    </recommendedName>
</protein>
<evidence type="ECO:0000256" key="6">
    <source>
        <dbReference type="ARBA" id="ARBA00023288"/>
    </source>
</evidence>
<comment type="caution">
    <text evidence="9">The sequence shown here is derived from an EMBL/GenBank/DDBJ whole genome shotgun (WGS) entry which is preliminary data.</text>
</comment>
<name>A0A8J7VRH8_9GAMM</name>
<keyword evidence="5" id="KW-0998">Cell outer membrane</keyword>
<feature type="region of interest" description="Disordered" evidence="7">
    <location>
        <begin position="27"/>
        <end position="76"/>
    </location>
</feature>
<keyword evidence="3" id="KW-0472">Membrane</keyword>
<keyword evidence="4" id="KW-0564">Palmitate</keyword>
<gene>
    <name evidence="10" type="ORF">KB893_016845</name>
    <name evidence="9" type="ORF">KB893_04330</name>
</gene>
<dbReference type="AlphaFoldDB" id="A0A8J7VRH8"/>
<evidence type="ECO:0000256" key="1">
    <source>
        <dbReference type="ARBA" id="ARBA00004459"/>
    </source>
</evidence>
<evidence type="ECO:0008006" key="12">
    <source>
        <dbReference type="Google" id="ProtNLM"/>
    </source>
</evidence>
<feature type="signal peptide" evidence="8">
    <location>
        <begin position="1"/>
        <end position="24"/>
    </location>
</feature>
<evidence type="ECO:0000256" key="2">
    <source>
        <dbReference type="ARBA" id="ARBA00022729"/>
    </source>
</evidence>
<organism evidence="9">
    <name type="scientific">Coralloluteibacterium stylophorae</name>
    <dbReference type="NCBI Taxonomy" id="1776034"/>
    <lineage>
        <taxon>Bacteria</taxon>
        <taxon>Pseudomonadati</taxon>
        <taxon>Pseudomonadota</taxon>
        <taxon>Gammaproteobacteria</taxon>
        <taxon>Lysobacterales</taxon>
        <taxon>Lysobacteraceae</taxon>
        <taxon>Coralloluteibacterium</taxon>
    </lineage>
</organism>
<comment type="subcellular location">
    <subcellularLocation>
        <location evidence="1">Cell outer membrane</location>
        <topology evidence="1">Lipid-anchor</topology>
    </subcellularLocation>
</comment>
<proteinExistence type="predicted"/>
<evidence type="ECO:0000256" key="5">
    <source>
        <dbReference type="ARBA" id="ARBA00023237"/>
    </source>
</evidence>
<sequence length="76" mass="7674">MKAFPMFLSCVLLAAALCAGCGQKGDLTRPPAAPGVGTAPTGTSGTTTAPTAPLPDEDDGFDDDAFEDGLEDGDWQ</sequence>
<keyword evidence="6" id="KW-0449">Lipoprotein</keyword>
<feature type="compositionally biased region" description="Acidic residues" evidence="7">
    <location>
        <begin position="55"/>
        <end position="76"/>
    </location>
</feature>
<dbReference type="InterPro" id="IPR032831">
    <property type="entry name" value="LptM_cons"/>
</dbReference>
<evidence type="ECO:0000256" key="3">
    <source>
        <dbReference type="ARBA" id="ARBA00023136"/>
    </source>
</evidence>
<evidence type="ECO:0000313" key="11">
    <source>
        <dbReference type="Proteomes" id="UP000675747"/>
    </source>
</evidence>
<evidence type="ECO:0000256" key="4">
    <source>
        <dbReference type="ARBA" id="ARBA00023139"/>
    </source>
</evidence>
<reference evidence="10 11" key="1">
    <citation type="journal article" date="2021" name="Microbiol. Resour. Announc.">
        <title>Draft Genome Sequence of Coralloluteibacterium stylophorae LMG 29479T.</title>
        <authorList>
            <person name="Karlyshev A.V."/>
            <person name="Kudryashova E.B."/>
            <person name="Ariskina E.V."/>
            <person name="Conroy A.P."/>
            <person name="Abidueva E.Y."/>
        </authorList>
    </citation>
    <scope>NUCLEOTIDE SEQUENCE [LARGE SCALE GENOMIC DNA]</scope>
    <source>
        <strain evidence="10 11">LMG 29479</strain>
    </source>
</reference>
<dbReference type="EMBL" id="JAGQFT010000020">
    <property type="protein sequence ID" value="MBR0561750.1"/>
    <property type="molecule type" value="Genomic_DNA"/>
</dbReference>
<reference evidence="9" key="2">
    <citation type="submission" date="2021-04" db="EMBL/GenBank/DDBJ databases">
        <authorList>
            <person name="Karlyshev A.V."/>
        </authorList>
    </citation>
    <scope>NUCLEOTIDE SEQUENCE</scope>
    <source>
        <strain evidence="9">LMG 29479</strain>
    </source>
</reference>
<feature type="compositionally biased region" description="Low complexity" evidence="7">
    <location>
        <begin position="34"/>
        <end position="51"/>
    </location>
</feature>
<dbReference type="EMBL" id="JAGQFT020000014">
    <property type="protein sequence ID" value="MBS7458812.1"/>
    <property type="molecule type" value="Genomic_DNA"/>
</dbReference>
<evidence type="ECO:0000256" key="8">
    <source>
        <dbReference type="SAM" id="SignalP"/>
    </source>
</evidence>
<dbReference type="NCBIfam" id="NF047847">
    <property type="entry name" value="SS_mature_LptM"/>
    <property type="match status" value="1"/>
</dbReference>
<feature type="chain" id="PRO_5042774133" description="Lipoprotein" evidence="8">
    <location>
        <begin position="25"/>
        <end position="76"/>
    </location>
</feature>
<evidence type="ECO:0000256" key="7">
    <source>
        <dbReference type="SAM" id="MobiDB-lite"/>
    </source>
</evidence>